<feature type="compositionally biased region" description="Basic residues" evidence="1">
    <location>
        <begin position="219"/>
        <end position="231"/>
    </location>
</feature>
<dbReference type="STRING" id="47428.A0A284RWZ9"/>
<evidence type="ECO:0000313" key="3">
    <source>
        <dbReference type="Proteomes" id="UP000219338"/>
    </source>
</evidence>
<feature type="compositionally biased region" description="Basic and acidic residues" evidence="1">
    <location>
        <begin position="250"/>
        <end position="266"/>
    </location>
</feature>
<feature type="compositionally biased region" description="Acidic residues" evidence="1">
    <location>
        <begin position="202"/>
        <end position="212"/>
    </location>
</feature>
<reference evidence="3" key="1">
    <citation type="journal article" date="2017" name="Nat. Ecol. Evol.">
        <title>Genome expansion and lineage-specific genetic innovations in the forest pathogenic fungi Armillaria.</title>
        <authorList>
            <person name="Sipos G."/>
            <person name="Prasanna A.N."/>
            <person name="Walter M.C."/>
            <person name="O'Connor E."/>
            <person name="Balint B."/>
            <person name="Krizsan K."/>
            <person name="Kiss B."/>
            <person name="Hess J."/>
            <person name="Varga T."/>
            <person name="Slot J."/>
            <person name="Riley R."/>
            <person name="Boka B."/>
            <person name="Rigling D."/>
            <person name="Barry K."/>
            <person name="Lee J."/>
            <person name="Mihaltcheva S."/>
            <person name="LaButti K."/>
            <person name="Lipzen A."/>
            <person name="Waldron R."/>
            <person name="Moloney N.M."/>
            <person name="Sperisen C."/>
            <person name="Kredics L."/>
            <person name="Vagvoelgyi C."/>
            <person name="Patrignani A."/>
            <person name="Fitzpatrick D."/>
            <person name="Nagy I."/>
            <person name="Doyle S."/>
            <person name="Anderson J.B."/>
            <person name="Grigoriev I.V."/>
            <person name="Gueldener U."/>
            <person name="Muensterkoetter M."/>
            <person name="Nagy L.G."/>
        </authorList>
    </citation>
    <scope>NUCLEOTIDE SEQUENCE [LARGE SCALE GENOMIC DNA]</scope>
    <source>
        <strain evidence="3">C18/9</strain>
    </source>
</reference>
<evidence type="ECO:0000313" key="2">
    <source>
        <dbReference type="EMBL" id="SJL13284.1"/>
    </source>
</evidence>
<proteinExistence type="predicted"/>
<dbReference type="AlphaFoldDB" id="A0A284RWZ9"/>
<protein>
    <submittedName>
        <fullName evidence="2">Uncharacterized protein</fullName>
    </submittedName>
</protein>
<organism evidence="2 3">
    <name type="scientific">Armillaria ostoyae</name>
    <name type="common">Armillaria root rot fungus</name>
    <dbReference type="NCBI Taxonomy" id="47428"/>
    <lineage>
        <taxon>Eukaryota</taxon>
        <taxon>Fungi</taxon>
        <taxon>Dikarya</taxon>
        <taxon>Basidiomycota</taxon>
        <taxon>Agaricomycotina</taxon>
        <taxon>Agaricomycetes</taxon>
        <taxon>Agaricomycetidae</taxon>
        <taxon>Agaricales</taxon>
        <taxon>Marasmiineae</taxon>
        <taxon>Physalacriaceae</taxon>
        <taxon>Armillaria</taxon>
    </lineage>
</organism>
<gene>
    <name evidence="2" type="ORF">ARMOST_16724</name>
</gene>
<evidence type="ECO:0000256" key="1">
    <source>
        <dbReference type="SAM" id="MobiDB-lite"/>
    </source>
</evidence>
<name>A0A284RWZ9_ARMOS</name>
<dbReference type="Proteomes" id="UP000219338">
    <property type="component" value="Unassembled WGS sequence"/>
</dbReference>
<feature type="compositionally biased region" description="Basic and acidic residues" evidence="1">
    <location>
        <begin position="232"/>
        <end position="243"/>
    </location>
</feature>
<sequence>MASACQKAHNRQSETNGQKTTSWLFQKMYVPPLKERRENLRTDDDEILPVEAALMRECPEDLNGLLPPPPLLPGGQSRPVGVLSLEETFKVFDNIAAIMQPWIKTLGKACFTNVTLFIAGPHLGQGGQIDGMLHYGKNCDPKLKIWPAAGGGQVHAQAMDMFVNFAKTCFTKEDMKRCAFPQSVILQISVLPVMGDDEREIEPGEELGEVEEPVEKPPKKLGKRKKGSKKKASAEPKDADARPAKKQVKKLKEVNADGPSSKEKEDKAWRLINKPPREIQALSDNGISAVLKDSNVEKQLPPPPGEWLSNIDPALQQHLVHFALLSQVGPLPRHLYDSLARGGLNDLDLLIDFEEGPATNVDKSPSSPPNYLDLSATNPDMIPPPIPLPSDLEQVPLNQPLDALVALPFLLLASDAALLEHMTWEPWFLVLMVYFKGYELGDRWKDTLGCWSVWEGCTRFVDLKGAKFSLPPRGCPEEIGWTWWQGMQPEWCGVQDGGGMMGSEYHGDIKGDWEKVEKHGQNGFASPLAGLAWWGATVMTSDAAEKDALLSKWANMVEECHFVLVALLAKQPIAL</sequence>
<feature type="region of interest" description="Disordered" evidence="1">
    <location>
        <begin position="202"/>
        <end position="266"/>
    </location>
</feature>
<dbReference type="OrthoDB" id="3066350at2759"/>
<keyword evidence="3" id="KW-1185">Reference proteome</keyword>
<accession>A0A284RWZ9</accession>
<dbReference type="EMBL" id="FUEG01000019">
    <property type="protein sequence ID" value="SJL13284.1"/>
    <property type="molecule type" value="Genomic_DNA"/>
</dbReference>